<reference evidence="1" key="1">
    <citation type="submission" date="2023-08" db="EMBL/GenBank/DDBJ databases">
        <title>Emergence of clinically-relevant ST2 carbapenem-resistant Acinetobacter baumannii strains in hospital sewages in Zhejiang, East of China.</title>
        <authorList>
            <person name="Kaichao C."/>
            <person name="Zhang R."/>
        </authorList>
    </citation>
    <scope>NUCLEOTIDE SEQUENCE</scope>
    <source>
        <strain evidence="1">M-SY-60</strain>
    </source>
</reference>
<gene>
    <name evidence="1" type="ORF">RFH51_05760</name>
</gene>
<dbReference type="RefSeq" id="WP_308955455.1">
    <property type="nucleotide sequence ID" value="NZ_JAVICY010000004.1"/>
</dbReference>
<accession>A0AAW8JFW1</accession>
<organism evidence="1 2">
    <name type="scientific">Acinetobacter gerneri</name>
    <dbReference type="NCBI Taxonomy" id="202952"/>
    <lineage>
        <taxon>Bacteria</taxon>
        <taxon>Pseudomonadati</taxon>
        <taxon>Pseudomonadota</taxon>
        <taxon>Gammaproteobacteria</taxon>
        <taxon>Moraxellales</taxon>
        <taxon>Moraxellaceae</taxon>
        <taxon>Acinetobacter</taxon>
    </lineage>
</organism>
<evidence type="ECO:0000313" key="2">
    <source>
        <dbReference type="Proteomes" id="UP001243195"/>
    </source>
</evidence>
<dbReference type="EMBL" id="JAVIDA010000005">
    <property type="protein sequence ID" value="MDQ9070967.1"/>
    <property type="molecule type" value="Genomic_DNA"/>
</dbReference>
<proteinExistence type="predicted"/>
<dbReference type="Proteomes" id="UP001243195">
    <property type="component" value="Unassembled WGS sequence"/>
</dbReference>
<evidence type="ECO:0000313" key="1">
    <source>
        <dbReference type="EMBL" id="MDQ9070967.1"/>
    </source>
</evidence>
<dbReference type="AlphaFoldDB" id="A0AAW8JFW1"/>
<protein>
    <submittedName>
        <fullName evidence="1">Uncharacterized protein</fullName>
    </submittedName>
</protein>
<name>A0AAW8JFW1_9GAMM</name>
<comment type="caution">
    <text evidence="1">The sequence shown here is derived from an EMBL/GenBank/DDBJ whole genome shotgun (WGS) entry which is preliminary data.</text>
</comment>
<sequence>MGQNKQLRNQYLNSFIGQSSEAIQQNFNIEAMNIHSTMQKKLSNQQFIIKYEREIHTPIPTPMTVTTFGNSRAFTSTQLGSLANAERTMAPCYIIYDLENNIAKSYHLKGRACSVHNDFGYFRHKKTQ</sequence>